<dbReference type="PANTHER" id="PTHR30349:SF64">
    <property type="entry name" value="PROPHAGE INTEGRASE INTD-RELATED"/>
    <property type="match status" value="1"/>
</dbReference>
<feature type="compositionally biased region" description="Basic residues" evidence="5">
    <location>
        <begin position="26"/>
        <end position="40"/>
    </location>
</feature>
<protein>
    <submittedName>
        <fullName evidence="8">Tyrosine-type recombinase/integrase</fullName>
    </submittedName>
</protein>
<comment type="caution">
    <text evidence="8">The sequence shown here is derived from an EMBL/GenBank/DDBJ whole genome shotgun (WGS) entry which is preliminary data.</text>
</comment>
<feature type="domain" description="Core-binding (CB)" evidence="7">
    <location>
        <begin position="84"/>
        <end position="165"/>
    </location>
</feature>
<gene>
    <name evidence="8" type="ORF">F7O44_12245</name>
</gene>
<dbReference type="Pfam" id="PF00589">
    <property type="entry name" value="Phage_integrase"/>
    <property type="match status" value="1"/>
</dbReference>
<dbReference type="PROSITE" id="PS51898">
    <property type="entry name" value="TYR_RECOMBINASE"/>
    <property type="match status" value="1"/>
</dbReference>
<keyword evidence="2 4" id="KW-0238">DNA-binding</keyword>
<evidence type="ECO:0000259" key="6">
    <source>
        <dbReference type="PROSITE" id="PS51898"/>
    </source>
</evidence>
<dbReference type="Gene3D" id="1.10.150.130">
    <property type="match status" value="1"/>
</dbReference>
<keyword evidence="9" id="KW-1185">Reference proteome</keyword>
<dbReference type="GO" id="GO:0015074">
    <property type="term" value="P:DNA integration"/>
    <property type="evidence" value="ECO:0007669"/>
    <property type="project" value="InterPro"/>
</dbReference>
<reference evidence="8 9" key="1">
    <citation type="submission" date="2019-11" db="EMBL/GenBank/DDBJ databases">
        <authorList>
            <person name="Li X.-J."/>
            <person name="Feng X.-M."/>
        </authorList>
    </citation>
    <scope>NUCLEOTIDE SEQUENCE [LARGE SCALE GENOMIC DNA]</scope>
    <source>
        <strain evidence="8 9">XMNu-373</strain>
    </source>
</reference>
<dbReference type="InterPro" id="IPR050090">
    <property type="entry name" value="Tyrosine_recombinase_XerCD"/>
</dbReference>
<keyword evidence="3" id="KW-0233">DNA recombination</keyword>
<feature type="region of interest" description="Disordered" evidence="5">
    <location>
        <begin position="1"/>
        <end position="52"/>
    </location>
</feature>
<evidence type="ECO:0000256" key="2">
    <source>
        <dbReference type="ARBA" id="ARBA00023125"/>
    </source>
</evidence>
<evidence type="ECO:0000256" key="5">
    <source>
        <dbReference type="SAM" id="MobiDB-lite"/>
    </source>
</evidence>
<dbReference type="SUPFAM" id="SSF56349">
    <property type="entry name" value="DNA breaking-rejoining enzymes"/>
    <property type="match status" value="1"/>
</dbReference>
<evidence type="ECO:0000256" key="3">
    <source>
        <dbReference type="ARBA" id="ARBA00023172"/>
    </source>
</evidence>
<dbReference type="InterPro" id="IPR011010">
    <property type="entry name" value="DNA_brk_join_enz"/>
</dbReference>
<comment type="similarity">
    <text evidence="1">Belongs to the 'phage' integrase family.</text>
</comment>
<dbReference type="PROSITE" id="PS51900">
    <property type="entry name" value="CB"/>
    <property type="match status" value="1"/>
</dbReference>
<dbReference type="EMBL" id="WLZY01000004">
    <property type="protein sequence ID" value="NDL57847.1"/>
    <property type="molecule type" value="Genomic_DNA"/>
</dbReference>
<dbReference type="RefSeq" id="WP_162450568.1">
    <property type="nucleotide sequence ID" value="NZ_WLZY01000004.1"/>
</dbReference>
<feature type="compositionally biased region" description="Basic and acidic residues" evidence="5">
    <location>
        <begin position="1"/>
        <end position="25"/>
    </location>
</feature>
<dbReference type="Proteomes" id="UP000460435">
    <property type="component" value="Unassembled WGS sequence"/>
</dbReference>
<sequence>MADVYDRWHKSYPKEGDPECAEHKGKVPTKGHGKGKRWQVRYRDPSGEQRSANFHRKVEAEAAANAIEKDLRQGTYVDPDAGKVLLRTYARQWLDAATAGVGTVDAYEGVVRNHIEPHLGSRELRSLNRPSLVQAWVRKLQDAGLEPSTIGWISSILTAILDAAVEDGLLHRNPCKSSSVKLPKEPRKKITPWSLERVHAVIAGLPGRFQCGGKLAFGCGLRQGEVLGVAVEHLDFKQRLVRVNRQIKLVRSTMVFSLPKGERVRTVPMPDELARALKAHMKAYPPREITLPWAKPDGGERTFRLLFTTEQGKAYHRSVLNEGDWKRALASAGVIPPRDKGAPRFAAAPEDGMHALRHTYASVLQMGRIASDASFGSLCERRLAGTRGQWAAGGSRLMMCRHAV</sequence>
<evidence type="ECO:0000256" key="1">
    <source>
        <dbReference type="ARBA" id="ARBA00008857"/>
    </source>
</evidence>
<organism evidence="8 9">
    <name type="scientific">Phytoactinopolyspora mesophila</name>
    <dbReference type="NCBI Taxonomy" id="2650750"/>
    <lineage>
        <taxon>Bacteria</taxon>
        <taxon>Bacillati</taxon>
        <taxon>Actinomycetota</taxon>
        <taxon>Actinomycetes</taxon>
        <taxon>Jiangellales</taxon>
        <taxon>Jiangellaceae</taxon>
        <taxon>Phytoactinopolyspora</taxon>
    </lineage>
</organism>
<dbReference type="InterPro" id="IPR002104">
    <property type="entry name" value="Integrase_catalytic"/>
</dbReference>
<dbReference type="InterPro" id="IPR013762">
    <property type="entry name" value="Integrase-like_cat_sf"/>
</dbReference>
<name>A0A7K3M484_9ACTN</name>
<evidence type="ECO:0000313" key="9">
    <source>
        <dbReference type="Proteomes" id="UP000460435"/>
    </source>
</evidence>
<dbReference type="InterPro" id="IPR010998">
    <property type="entry name" value="Integrase_recombinase_N"/>
</dbReference>
<dbReference type="PANTHER" id="PTHR30349">
    <property type="entry name" value="PHAGE INTEGRASE-RELATED"/>
    <property type="match status" value="1"/>
</dbReference>
<accession>A0A7K3M484</accession>
<dbReference type="AlphaFoldDB" id="A0A7K3M484"/>
<dbReference type="Gene3D" id="1.10.443.10">
    <property type="entry name" value="Intergrase catalytic core"/>
    <property type="match status" value="1"/>
</dbReference>
<dbReference type="GO" id="GO:0006310">
    <property type="term" value="P:DNA recombination"/>
    <property type="evidence" value="ECO:0007669"/>
    <property type="project" value="UniProtKB-KW"/>
</dbReference>
<dbReference type="InterPro" id="IPR044068">
    <property type="entry name" value="CB"/>
</dbReference>
<feature type="domain" description="Tyr recombinase" evidence="6">
    <location>
        <begin position="188"/>
        <end position="404"/>
    </location>
</feature>
<evidence type="ECO:0000256" key="4">
    <source>
        <dbReference type="PROSITE-ProRule" id="PRU01248"/>
    </source>
</evidence>
<evidence type="ECO:0000259" key="7">
    <source>
        <dbReference type="PROSITE" id="PS51900"/>
    </source>
</evidence>
<dbReference type="GO" id="GO:0003677">
    <property type="term" value="F:DNA binding"/>
    <property type="evidence" value="ECO:0007669"/>
    <property type="project" value="UniProtKB-UniRule"/>
</dbReference>
<evidence type="ECO:0000313" key="8">
    <source>
        <dbReference type="EMBL" id="NDL57847.1"/>
    </source>
</evidence>
<proteinExistence type="inferred from homology"/>